<evidence type="ECO:0000313" key="2">
    <source>
        <dbReference type="Proteomes" id="UP001189000"/>
    </source>
</evidence>
<name>A0AAE4NV11_9FLAO</name>
<dbReference type="EMBL" id="NWGY01000001">
    <property type="protein sequence ID" value="MDV3662460.1"/>
    <property type="molecule type" value="Genomic_DNA"/>
</dbReference>
<accession>A0AAE4NV11</accession>
<evidence type="ECO:0000313" key="1">
    <source>
        <dbReference type="EMBL" id="MDV3662460.1"/>
    </source>
</evidence>
<dbReference type="AlphaFoldDB" id="A0AAE4NV11"/>
<reference evidence="1" key="1">
    <citation type="submission" date="2023-02" db="EMBL/GenBank/DDBJ databases">
        <title>Elizabethkingia anophelis draft genomes.</title>
        <authorList>
            <person name="Nicholson A.C."/>
            <person name="Whitney A.M."/>
            <person name="Humrighouse B.W."/>
            <person name="Villarma A."/>
            <person name="Bell M."/>
            <person name="Mcquiston J."/>
        </authorList>
    </citation>
    <scope>NUCLEOTIDE SEQUENCE</scope>
    <source>
        <strain evidence="1">B4955</strain>
    </source>
</reference>
<gene>
    <name evidence="1" type="ORF">CMU51_00095</name>
</gene>
<protein>
    <submittedName>
        <fullName evidence="1">Uncharacterized protein</fullName>
    </submittedName>
</protein>
<comment type="caution">
    <text evidence="1">The sequence shown here is derived from an EMBL/GenBank/DDBJ whole genome shotgun (WGS) entry which is preliminary data.</text>
</comment>
<sequence>MKKFKLAELDDLLKQVHREEITFSKFVEIINKRIVEKPESTPLGRLEDTDYFKDHMKKIEEQRKLGKL</sequence>
<dbReference type="Proteomes" id="UP001189000">
    <property type="component" value="Unassembled WGS sequence"/>
</dbReference>
<organism evidence="1 2">
    <name type="scientific">Elizabethkingia anophelis</name>
    <dbReference type="NCBI Taxonomy" id="1117645"/>
    <lineage>
        <taxon>Bacteria</taxon>
        <taxon>Pseudomonadati</taxon>
        <taxon>Bacteroidota</taxon>
        <taxon>Flavobacteriia</taxon>
        <taxon>Flavobacteriales</taxon>
        <taxon>Weeksellaceae</taxon>
        <taxon>Elizabethkingia</taxon>
    </lineage>
</organism>
<proteinExistence type="predicted"/>